<proteinExistence type="predicted"/>
<sequence>MLPTCASGIACPMLSATIKAKLYQPMSCMSMHDGRYLWFFNFMVVWPSRHPPAQTRYSSTTAAGGGDVAKGWQVFLGWLFNRAPSTFRVNLRIQEYFTSFKSRL</sequence>
<reference evidence="1" key="1">
    <citation type="submission" date="2015-12" db="EMBL/GenBank/DDBJ databases">
        <title>Update maize B73 reference genome by single molecule sequencing technologies.</title>
        <authorList>
            <consortium name="Maize Genome Sequencing Project"/>
            <person name="Ware D."/>
        </authorList>
    </citation>
    <scope>NUCLEOTIDE SEQUENCE [LARGE SCALE GENOMIC DNA]</scope>
    <source>
        <tissue evidence="1">Seedling</tissue>
    </source>
</reference>
<protein>
    <submittedName>
        <fullName evidence="1">Uncharacterized protein</fullName>
    </submittedName>
</protein>
<dbReference type="EMBL" id="CM007647">
    <property type="protein sequence ID" value="ONM09657.1"/>
    <property type="molecule type" value="Genomic_DNA"/>
</dbReference>
<dbReference type="AlphaFoldDB" id="A0A1D6L5T9"/>
<gene>
    <name evidence="1" type="ORF">ZEAMMB73_Zm00001d034157</name>
</gene>
<organism evidence="1">
    <name type="scientific">Zea mays</name>
    <name type="common">Maize</name>
    <dbReference type="NCBI Taxonomy" id="4577"/>
    <lineage>
        <taxon>Eukaryota</taxon>
        <taxon>Viridiplantae</taxon>
        <taxon>Streptophyta</taxon>
        <taxon>Embryophyta</taxon>
        <taxon>Tracheophyta</taxon>
        <taxon>Spermatophyta</taxon>
        <taxon>Magnoliopsida</taxon>
        <taxon>Liliopsida</taxon>
        <taxon>Poales</taxon>
        <taxon>Poaceae</taxon>
        <taxon>PACMAD clade</taxon>
        <taxon>Panicoideae</taxon>
        <taxon>Andropogonodae</taxon>
        <taxon>Andropogoneae</taxon>
        <taxon>Tripsacinae</taxon>
        <taxon>Zea</taxon>
    </lineage>
</organism>
<evidence type="ECO:0000313" key="1">
    <source>
        <dbReference type="EMBL" id="ONM09657.1"/>
    </source>
</evidence>
<name>A0A1D6L5T9_MAIZE</name>
<accession>A0A1D6L5T9</accession>